<evidence type="ECO:0000256" key="2">
    <source>
        <dbReference type="ARBA" id="ARBA00022833"/>
    </source>
</evidence>
<reference evidence="6" key="1">
    <citation type="submission" date="2020-05" db="EMBL/GenBank/DDBJ databases">
        <authorList>
            <person name="Chiriac C."/>
            <person name="Salcher M."/>
            <person name="Ghai R."/>
            <person name="Kavagutti S V."/>
        </authorList>
    </citation>
    <scope>NUCLEOTIDE SEQUENCE</scope>
</reference>
<keyword evidence="1" id="KW-0479">Metal-binding</keyword>
<protein>
    <submittedName>
        <fullName evidence="6">Unannotated protein</fullName>
    </submittedName>
</protein>
<dbReference type="Gene3D" id="3.90.180.10">
    <property type="entry name" value="Medium-chain alcohol dehydrogenases, catalytic domain"/>
    <property type="match status" value="1"/>
</dbReference>
<dbReference type="NCBIfam" id="TIGR03989">
    <property type="entry name" value="Rxyl_3153"/>
    <property type="match status" value="1"/>
</dbReference>
<dbReference type="GO" id="GO:0008270">
    <property type="term" value="F:zinc ion binding"/>
    <property type="evidence" value="ECO:0007669"/>
    <property type="project" value="InterPro"/>
</dbReference>
<keyword evidence="2" id="KW-0862">Zinc</keyword>
<evidence type="ECO:0000313" key="6">
    <source>
        <dbReference type="EMBL" id="CAB4640597.1"/>
    </source>
</evidence>
<dbReference type="EMBL" id="CAFBOT010000003">
    <property type="protein sequence ID" value="CAB4979953.1"/>
    <property type="molecule type" value="Genomic_DNA"/>
</dbReference>
<evidence type="ECO:0000313" key="7">
    <source>
        <dbReference type="EMBL" id="CAB4979953.1"/>
    </source>
</evidence>
<dbReference type="PROSITE" id="PS00059">
    <property type="entry name" value="ADH_ZINC"/>
    <property type="match status" value="1"/>
</dbReference>
<dbReference type="Pfam" id="PF08240">
    <property type="entry name" value="ADH_N"/>
    <property type="match status" value="1"/>
</dbReference>
<dbReference type="CDD" id="cd08279">
    <property type="entry name" value="Zn_ADH_class_III"/>
    <property type="match status" value="1"/>
</dbReference>
<dbReference type="InterPro" id="IPR002328">
    <property type="entry name" value="ADH_Zn_CS"/>
</dbReference>
<feature type="domain" description="Enoyl reductase (ER)" evidence="5">
    <location>
        <begin position="17"/>
        <end position="378"/>
    </location>
</feature>
<dbReference type="InterPro" id="IPR023921">
    <property type="entry name" value="ADH_Zn_actinomycetes"/>
</dbReference>
<dbReference type="InterPro" id="IPR011032">
    <property type="entry name" value="GroES-like_sf"/>
</dbReference>
<dbReference type="Pfam" id="PF00107">
    <property type="entry name" value="ADH_zinc_N"/>
    <property type="match status" value="1"/>
</dbReference>
<organism evidence="6">
    <name type="scientific">freshwater metagenome</name>
    <dbReference type="NCBI Taxonomy" id="449393"/>
    <lineage>
        <taxon>unclassified sequences</taxon>
        <taxon>metagenomes</taxon>
        <taxon>ecological metagenomes</taxon>
    </lineage>
</organism>
<keyword evidence="3" id="KW-0560">Oxidoreductase</keyword>
<dbReference type="GO" id="GO:0046294">
    <property type="term" value="P:formaldehyde catabolic process"/>
    <property type="evidence" value="ECO:0007669"/>
    <property type="project" value="TreeGrafter"/>
</dbReference>
<dbReference type="InterPro" id="IPR036291">
    <property type="entry name" value="NAD(P)-bd_dom_sf"/>
</dbReference>
<accession>A0A6J6JT67</accession>
<name>A0A6J6JT67_9ZZZZ</name>
<evidence type="ECO:0000259" key="5">
    <source>
        <dbReference type="SMART" id="SM00829"/>
    </source>
</evidence>
<dbReference type="InterPro" id="IPR013149">
    <property type="entry name" value="ADH-like_C"/>
</dbReference>
<dbReference type="GO" id="GO:0051903">
    <property type="term" value="F:S-(hydroxymethyl)glutathione dehydrogenase [NAD(P)+] activity"/>
    <property type="evidence" value="ECO:0007669"/>
    <property type="project" value="TreeGrafter"/>
</dbReference>
<dbReference type="PANTHER" id="PTHR43880">
    <property type="entry name" value="ALCOHOL DEHYDROGENASE"/>
    <property type="match status" value="1"/>
</dbReference>
<dbReference type="GO" id="GO:0005829">
    <property type="term" value="C:cytosol"/>
    <property type="evidence" value="ECO:0007669"/>
    <property type="project" value="TreeGrafter"/>
</dbReference>
<dbReference type="EMBL" id="CAEZWB010000011">
    <property type="protein sequence ID" value="CAB4640597.1"/>
    <property type="molecule type" value="Genomic_DNA"/>
</dbReference>
<keyword evidence="4" id="KW-0520">NAD</keyword>
<evidence type="ECO:0000256" key="3">
    <source>
        <dbReference type="ARBA" id="ARBA00023002"/>
    </source>
</evidence>
<dbReference type="InterPro" id="IPR013154">
    <property type="entry name" value="ADH-like_N"/>
</dbReference>
<dbReference type="InterPro" id="IPR020843">
    <property type="entry name" value="ER"/>
</dbReference>
<proteinExistence type="predicted"/>
<dbReference type="SUPFAM" id="SSF51735">
    <property type="entry name" value="NAD(P)-binding Rossmann-fold domains"/>
    <property type="match status" value="1"/>
</dbReference>
<sequence length="381" mass="40269">MLSGQSNEGDNMKTKAAVLWELNAPWSVEEIELDAPGPNEVLVKLAASGMCHSDEHLVTGDLPFELPIIGGHEGAGVVQQVGSNVSWLAPGDHVVFGFIPSCGRCVSCSTGHQNLCDLGAYMATGKQIGDQTSRHHKDGKDLGIMCLLGTFAEHTVVHEASCIKIEKDVPLDRACLLGCGVVTGWGSSVYAAEVAPGDTVVVVGVGGIGANAIQGARIAGAKRIVAIDPIEFKREKAMEFGATHTANSMAEALPLLQEITWGTMANKVIMTMGVGNGALIGEAMALTAKRGRVVVTNIHPAMEYGASMSLLDLTLMEKQLVGSLFGSGNPRSDIPKLLGLYREGQLDLDGLVTQEYSLNDINEGYRAMRDGENIRGVIKYG</sequence>
<gene>
    <name evidence="6" type="ORF">UFOPK2166_00169</name>
    <name evidence="7" type="ORF">UFOPK4000_00041</name>
</gene>
<evidence type="ECO:0000256" key="4">
    <source>
        <dbReference type="ARBA" id="ARBA00023027"/>
    </source>
</evidence>
<dbReference type="SMART" id="SM00829">
    <property type="entry name" value="PKS_ER"/>
    <property type="match status" value="1"/>
</dbReference>
<dbReference type="PANTHER" id="PTHR43880:SF12">
    <property type="entry name" value="ALCOHOL DEHYDROGENASE CLASS-3"/>
    <property type="match status" value="1"/>
</dbReference>
<dbReference type="AlphaFoldDB" id="A0A6J6JT67"/>
<dbReference type="Gene3D" id="3.40.50.720">
    <property type="entry name" value="NAD(P)-binding Rossmann-like Domain"/>
    <property type="match status" value="1"/>
</dbReference>
<evidence type="ECO:0000256" key="1">
    <source>
        <dbReference type="ARBA" id="ARBA00022723"/>
    </source>
</evidence>
<dbReference type="SUPFAM" id="SSF50129">
    <property type="entry name" value="GroES-like"/>
    <property type="match status" value="2"/>
</dbReference>